<dbReference type="InterPro" id="IPR001342">
    <property type="entry name" value="HDH_cat"/>
</dbReference>
<evidence type="ECO:0000256" key="10">
    <source>
        <dbReference type="ARBA" id="ARBA00023167"/>
    </source>
</evidence>
<feature type="binding site" evidence="13">
    <location>
        <position position="185"/>
    </location>
    <ligand>
        <name>L-homoserine</name>
        <dbReference type="ChEBI" id="CHEBI:57476"/>
    </ligand>
</feature>
<evidence type="ECO:0000256" key="1">
    <source>
        <dbReference type="ARBA" id="ARBA00005056"/>
    </source>
</evidence>
<gene>
    <name evidence="18" type="ORF">E5Z56_07355</name>
</gene>
<dbReference type="KEGG" id="ruj:E5Z56_07355"/>
<evidence type="ECO:0000313" key="18">
    <source>
        <dbReference type="EMBL" id="QCT07185.1"/>
    </source>
</evidence>
<dbReference type="FunFam" id="3.30.360.10:FF:000005">
    <property type="entry name" value="Homoserine dehydrogenase"/>
    <property type="match status" value="1"/>
</dbReference>
<keyword evidence="6 14" id="KW-0028">Amino-acid biosynthesis</keyword>
<dbReference type="GO" id="GO:0009086">
    <property type="term" value="P:methionine biosynthetic process"/>
    <property type="evidence" value="ECO:0007669"/>
    <property type="project" value="UniProtKB-KW"/>
</dbReference>
<proteinExistence type="inferred from homology"/>
<dbReference type="Gene3D" id="3.30.70.260">
    <property type="match status" value="1"/>
</dbReference>
<evidence type="ECO:0000256" key="2">
    <source>
        <dbReference type="ARBA" id="ARBA00005062"/>
    </source>
</evidence>
<feature type="domain" description="Aspartate/homoserine dehydrogenase NAD-binding" evidence="17">
    <location>
        <begin position="8"/>
        <end position="124"/>
    </location>
</feature>
<dbReference type="SUPFAM" id="SSF51735">
    <property type="entry name" value="NAD(P)-binding Rossmann-fold domains"/>
    <property type="match status" value="1"/>
</dbReference>
<dbReference type="PANTHER" id="PTHR43331:SF1">
    <property type="entry name" value="HOMOSERINE DEHYDROGENASE"/>
    <property type="match status" value="1"/>
</dbReference>
<accession>A0A4P8XVN6</accession>
<sequence length="405" mass="44085">MISVAIMGHGTVGSGVAEILTTHKQKLFKAVGEELYVKHILDLREFPDSPLADRFTKNFEDIVNDIEVRVVVEVMGGTNPAYDFVKRCLQAGKSVVTSNKELVAKHGAELLAVAKENNANFLFEASVGGGIPIIRPLSQCLVANEVDEIAGILNGTTNFIFGKMINDNMDFSDALKLAQDLGYAERNPEADIEGHDACRKICILASLAFGKHIYPDNVYTKGISEITLDDVKYADSLNYVIKLIGDVKKTEDGKLDILVAPMLLSKDCILSDINDVFNGILVKGDCTGDVMFYGKGAGKLPTASAVVADVVDCAKHLKARKRIFWTDSDGSQVASYKDSKTAMYIRVAGKGEMAQSLFPDSEIMKADGNTVLMTQEYKFGEIEEKIAKLNENGEKVLSAIRIGNL</sequence>
<dbReference type="Gene3D" id="3.40.50.720">
    <property type="entry name" value="NAD(P)-binding Rossmann-like Domain"/>
    <property type="match status" value="1"/>
</dbReference>
<dbReference type="GO" id="GO:0050661">
    <property type="term" value="F:NADP binding"/>
    <property type="evidence" value="ECO:0007669"/>
    <property type="project" value="InterPro"/>
</dbReference>
<feature type="binding site" evidence="13">
    <location>
        <begin position="7"/>
        <end position="14"/>
    </location>
    <ligand>
        <name>NADP(+)</name>
        <dbReference type="ChEBI" id="CHEBI:58349"/>
    </ligand>
</feature>
<dbReference type="OrthoDB" id="9808167at2"/>
<evidence type="ECO:0000256" key="8">
    <source>
        <dbReference type="ARBA" id="ARBA00023002"/>
    </source>
</evidence>
<dbReference type="PROSITE" id="PS01042">
    <property type="entry name" value="HOMOSER_DHGENASE"/>
    <property type="match status" value="1"/>
</dbReference>
<evidence type="ECO:0000313" key="19">
    <source>
        <dbReference type="Proteomes" id="UP000301475"/>
    </source>
</evidence>
<comment type="catalytic activity">
    <reaction evidence="11">
        <text>L-homoserine + NADP(+) = L-aspartate 4-semialdehyde + NADPH + H(+)</text>
        <dbReference type="Rhea" id="RHEA:15761"/>
        <dbReference type="ChEBI" id="CHEBI:15378"/>
        <dbReference type="ChEBI" id="CHEBI:57476"/>
        <dbReference type="ChEBI" id="CHEBI:57783"/>
        <dbReference type="ChEBI" id="CHEBI:58349"/>
        <dbReference type="ChEBI" id="CHEBI:537519"/>
        <dbReference type="EC" id="1.1.1.3"/>
    </reaction>
    <physiologicalReaction direction="right-to-left" evidence="11">
        <dbReference type="Rhea" id="RHEA:15763"/>
    </physiologicalReaction>
</comment>
<keyword evidence="8 14" id="KW-0560">Oxidoreductase</keyword>
<dbReference type="Proteomes" id="UP000301475">
    <property type="component" value="Chromosome"/>
</dbReference>
<evidence type="ECO:0000256" key="7">
    <source>
        <dbReference type="ARBA" id="ARBA00022697"/>
    </source>
</evidence>
<keyword evidence="13 14" id="KW-0521">NADP</keyword>
<dbReference type="Pfam" id="PF03447">
    <property type="entry name" value="NAD_binding_3"/>
    <property type="match status" value="1"/>
</dbReference>
<dbReference type="GO" id="GO:0004412">
    <property type="term" value="F:homoserine dehydrogenase activity"/>
    <property type="evidence" value="ECO:0007669"/>
    <property type="project" value="UniProtKB-EC"/>
</dbReference>
<evidence type="ECO:0000256" key="4">
    <source>
        <dbReference type="ARBA" id="ARBA00013213"/>
    </source>
</evidence>
<evidence type="ECO:0000256" key="9">
    <source>
        <dbReference type="ARBA" id="ARBA00023053"/>
    </source>
</evidence>
<dbReference type="Pfam" id="PF00742">
    <property type="entry name" value="Homoserine_dh"/>
    <property type="match status" value="1"/>
</dbReference>
<evidence type="ECO:0000256" key="5">
    <source>
        <dbReference type="ARBA" id="ARBA00013376"/>
    </source>
</evidence>
<feature type="binding site" evidence="13">
    <location>
        <position position="100"/>
    </location>
    <ligand>
        <name>NADPH</name>
        <dbReference type="ChEBI" id="CHEBI:57783"/>
    </ligand>
</feature>
<dbReference type="UniPathway" id="UPA00051">
    <property type="reaction ID" value="UER00465"/>
</dbReference>
<feature type="active site" description="Proton donor" evidence="12">
    <location>
        <position position="200"/>
    </location>
</feature>
<dbReference type="RefSeq" id="WP_138157229.1">
    <property type="nucleotide sequence ID" value="NZ_CP039381.1"/>
</dbReference>
<dbReference type="GO" id="GO:0009088">
    <property type="term" value="P:threonine biosynthetic process"/>
    <property type="evidence" value="ECO:0007669"/>
    <property type="project" value="UniProtKB-UniPathway"/>
</dbReference>
<dbReference type="NCBIfam" id="NF004976">
    <property type="entry name" value="PRK06349.1"/>
    <property type="match status" value="1"/>
</dbReference>
<feature type="domain" description="Homoserine dehydrogenase catalytic" evidence="16">
    <location>
        <begin position="132"/>
        <end position="311"/>
    </location>
</feature>
<keyword evidence="7 14" id="KW-0791">Threonine biosynthesis</keyword>
<dbReference type="InterPro" id="IPR019811">
    <property type="entry name" value="HDH_CS"/>
</dbReference>
<dbReference type="EC" id="1.1.1.3" evidence="4 14"/>
<evidence type="ECO:0000259" key="16">
    <source>
        <dbReference type="Pfam" id="PF00742"/>
    </source>
</evidence>
<dbReference type="InterPro" id="IPR016204">
    <property type="entry name" value="HDH"/>
</dbReference>
<dbReference type="Gene3D" id="3.30.360.10">
    <property type="entry name" value="Dihydrodipicolinate Reductase, domain 2"/>
    <property type="match status" value="1"/>
</dbReference>
<evidence type="ECO:0000256" key="3">
    <source>
        <dbReference type="ARBA" id="ARBA00006753"/>
    </source>
</evidence>
<dbReference type="PANTHER" id="PTHR43331">
    <property type="entry name" value="HOMOSERINE DEHYDROGENASE"/>
    <property type="match status" value="1"/>
</dbReference>
<dbReference type="EMBL" id="CP039381">
    <property type="protein sequence ID" value="QCT07185.1"/>
    <property type="molecule type" value="Genomic_DNA"/>
</dbReference>
<evidence type="ECO:0000256" key="11">
    <source>
        <dbReference type="ARBA" id="ARBA00048841"/>
    </source>
</evidence>
<evidence type="ECO:0000256" key="13">
    <source>
        <dbReference type="PIRSR" id="PIRSR000098-2"/>
    </source>
</evidence>
<keyword evidence="9" id="KW-0915">Sodium</keyword>
<evidence type="ECO:0000256" key="14">
    <source>
        <dbReference type="RuleBase" id="RU000579"/>
    </source>
</evidence>
<comment type="similarity">
    <text evidence="3 15">Belongs to the homoserine dehydrogenase family.</text>
</comment>
<organism evidence="18 19">
    <name type="scientific">Ruminococcus bovis</name>
    <dbReference type="NCBI Taxonomy" id="2564099"/>
    <lineage>
        <taxon>Bacteria</taxon>
        <taxon>Bacillati</taxon>
        <taxon>Bacillota</taxon>
        <taxon>Clostridia</taxon>
        <taxon>Eubacteriales</taxon>
        <taxon>Oscillospiraceae</taxon>
        <taxon>Ruminococcus</taxon>
    </lineage>
</organism>
<dbReference type="SUPFAM" id="SSF55347">
    <property type="entry name" value="Glyceraldehyde-3-phosphate dehydrogenase-like, C-terminal domain"/>
    <property type="match status" value="1"/>
</dbReference>
<evidence type="ECO:0000256" key="12">
    <source>
        <dbReference type="PIRSR" id="PIRSR000098-1"/>
    </source>
</evidence>
<dbReference type="InterPro" id="IPR005106">
    <property type="entry name" value="Asp/hSer_DH_NAD-bd"/>
</dbReference>
<dbReference type="PIRSF" id="PIRSF000098">
    <property type="entry name" value="Homoser_dehydrog"/>
    <property type="match status" value="1"/>
</dbReference>
<dbReference type="InterPro" id="IPR036291">
    <property type="entry name" value="NAD(P)-bd_dom_sf"/>
</dbReference>
<keyword evidence="10 14" id="KW-0486">Methionine biosynthesis</keyword>
<evidence type="ECO:0000259" key="17">
    <source>
        <dbReference type="Pfam" id="PF03447"/>
    </source>
</evidence>
<comment type="pathway">
    <text evidence="1 14">Amino-acid biosynthesis; L-threonine biosynthesis; L-threonine from L-aspartate: step 3/5.</text>
</comment>
<dbReference type="AlphaFoldDB" id="A0A4P8XVN6"/>
<name>A0A4P8XVN6_9FIRM</name>
<keyword evidence="19" id="KW-1185">Reference proteome</keyword>
<dbReference type="UniPathway" id="UPA00050">
    <property type="reaction ID" value="UER00063"/>
</dbReference>
<protein>
    <recommendedName>
        <fullName evidence="5 14">Homoserine dehydrogenase</fullName>
        <ecNumber evidence="4 14">1.1.1.3</ecNumber>
    </recommendedName>
</protein>
<evidence type="ECO:0000256" key="6">
    <source>
        <dbReference type="ARBA" id="ARBA00022605"/>
    </source>
</evidence>
<comment type="pathway">
    <text evidence="2 14">Amino-acid biosynthesis; L-methionine biosynthesis via de novo pathway; L-homoserine from L-aspartate: step 3/3.</text>
</comment>
<evidence type="ECO:0000256" key="15">
    <source>
        <dbReference type="RuleBase" id="RU004171"/>
    </source>
</evidence>
<reference evidence="18 19" key="1">
    <citation type="submission" date="2019-04" db="EMBL/GenBank/DDBJ databases">
        <authorList>
            <person name="Embree M."/>
            <person name="Gaffney J.R."/>
        </authorList>
    </citation>
    <scope>NUCLEOTIDE SEQUENCE [LARGE SCALE GENOMIC DNA]</scope>
    <source>
        <strain evidence="18 19">JE7A12</strain>
    </source>
</reference>